<accession>A0ACC3D733</accession>
<dbReference type="EMBL" id="JAWDJW010007065">
    <property type="protein sequence ID" value="KAK3062934.1"/>
    <property type="molecule type" value="Genomic_DNA"/>
</dbReference>
<proteinExistence type="predicted"/>
<protein>
    <submittedName>
        <fullName evidence="1">Uncharacterized protein</fullName>
    </submittedName>
</protein>
<evidence type="ECO:0000313" key="2">
    <source>
        <dbReference type="Proteomes" id="UP001186974"/>
    </source>
</evidence>
<feature type="non-terminal residue" evidence="1">
    <location>
        <position position="1"/>
    </location>
</feature>
<keyword evidence="2" id="KW-1185">Reference proteome</keyword>
<comment type="caution">
    <text evidence="1">The sequence shown here is derived from an EMBL/GenBank/DDBJ whole genome shotgun (WGS) entry which is preliminary data.</text>
</comment>
<reference evidence="1" key="1">
    <citation type="submission" date="2024-09" db="EMBL/GenBank/DDBJ databases">
        <title>Black Yeasts Isolated from many extreme environments.</title>
        <authorList>
            <person name="Coleine C."/>
            <person name="Stajich J.E."/>
            <person name="Selbmann L."/>
        </authorList>
    </citation>
    <scope>NUCLEOTIDE SEQUENCE</scope>
    <source>
        <strain evidence="1">CCFEE 5737</strain>
    </source>
</reference>
<dbReference type="Proteomes" id="UP001186974">
    <property type="component" value="Unassembled WGS sequence"/>
</dbReference>
<organism evidence="1 2">
    <name type="scientific">Coniosporium uncinatum</name>
    <dbReference type="NCBI Taxonomy" id="93489"/>
    <lineage>
        <taxon>Eukaryota</taxon>
        <taxon>Fungi</taxon>
        <taxon>Dikarya</taxon>
        <taxon>Ascomycota</taxon>
        <taxon>Pezizomycotina</taxon>
        <taxon>Dothideomycetes</taxon>
        <taxon>Dothideomycetes incertae sedis</taxon>
        <taxon>Coniosporium</taxon>
    </lineage>
</organism>
<evidence type="ECO:0000313" key="1">
    <source>
        <dbReference type="EMBL" id="KAK3062934.1"/>
    </source>
</evidence>
<sequence length="491" mass="52445">AYGMFSVTPTPTNLTFSAPSRTAVRSFYAAALNAGGTPHGLPAYRDTCCGWFNAAVLDPDGNSIEVLHCDEALAVAPSQTDNSAKSVLLWQESVADSSNDVDTVVSASSAKSSRSKTSARSKNKASSVAPNVTRLTTCSVSAPILPPSAQISSNAPPSKTLVGTLLGAAAGAAIAYALCASQDNDSGNAEKVAYDPWKAAKPRLLERHASYEIPPPPGSNTSYDNAHHFLRRAIEYWPQANANKHISALTSSPAAVAGPPPQRAIEWRPSETEISVEELPDDYTVPQSVVSSRNFRRPRRPEVVENVASSRPSKKFPEEYPLPESTASSRHSHRSSDSKSGSLRSHKHKNHRSKSKYKAPSVHTLLSEGKPDLARHDSGVVTHDEKAETGTLAPSDSISNAGSRRRSSRSGRSKGSPSTSSKHSHSSSRRARHYSNKRSGQEDEEDEGPKSDSTVKPARRGSAVSLPLRTGEKKDKKRAGKRSAVSLAFGP</sequence>
<gene>
    <name evidence="1" type="ORF">LTS18_003078</name>
</gene>
<name>A0ACC3D733_9PEZI</name>